<evidence type="ECO:0000256" key="4">
    <source>
        <dbReference type="ARBA" id="ARBA00022655"/>
    </source>
</evidence>
<dbReference type="InterPro" id="IPR015813">
    <property type="entry name" value="Pyrv/PenolPyrv_kinase-like_dom"/>
</dbReference>
<dbReference type="SUPFAM" id="SSF51621">
    <property type="entry name" value="Phosphoenolpyruvate/pyruvate domain"/>
    <property type="match status" value="1"/>
</dbReference>
<dbReference type="Gene3D" id="3.20.20.60">
    <property type="entry name" value="Phosphoenolpyruvate-binding domains"/>
    <property type="match status" value="1"/>
</dbReference>
<protein>
    <recommendedName>
        <fullName evidence="3">3-methyl-2-oxobutanoate hydroxymethyltransferase</fullName>
        <ecNumber evidence="3">2.1.2.11</ecNumber>
    </recommendedName>
</protein>
<dbReference type="GO" id="GO:0032259">
    <property type="term" value="P:methylation"/>
    <property type="evidence" value="ECO:0007669"/>
    <property type="project" value="UniProtKB-KW"/>
</dbReference>
<name>A0A2V3TZS7_9HYPH</name>
<dbReference type="EC" id="2.1.2.11" evidence="3"/>
<evidence type="ECO:0000313" key="6">
    <source>
        <dbReference type="EMBL" id="PXW55136.1"/>
    </source>
</evidence>
<comment type="caution">
    <text evidence="6">The sequence shown here is derived from an EMBL/GenBank/DDBJ whole genome shotgun (WGS) entry which is preliminary data.</text>
</comment>
<dbReference type="GO" id="GO:0015940">
    <property type="term" value="P:pantothenate biosynthetic process"/>
    <property type="evidence" value="ECO:0007669"/>
    <property type="project" value="UniProtKB-KW"/>
</dbReference>
<proteinExistence type="inferred from homology"/>
<dbReference type="PANTHER" id="PTHR20881">
    <property type="entry name" value="3-METHYL-2-OXOBUTANOATE HYDROXYMETHYLTRANSFERASE"/>
    <property type="match status" value="1"/>
</dbReference>
<dbReference type="InterPro" id="IPR040442">
    <property type="entry name" value="Pyrv_kinase-like_dom_sf"/>
</dbReference>
<dbReference type="GO" id="GO:0005737">
    <property type="term" value="C:cytoplasm"/>
    <property type="evidence" value="ECO:0007669"/>
    <property type="project" value="TreeGrafter"/>
</dbReference>
<evidence type="ECO:0000256" key="5">
    <source>
        <dbReference type="ARBA" id="ARBA00022679"/>
    </source>
</evidence>
<dbReference type="InterPro" id="IPR003700">
    <property type="entry name" value="Pantoate_hydroxy_MeTrfase"/>
</dbReference>
<accession>A0A2V3TZS7</accession>
<dbReference type="GO" id="GO:0003864">
    <property type="term" value="F:3-methyl-2-oxobutanoate hydroxymethyltransferase activity"/>
    <property type="evidence" value="ECO:0007669"/>
    <property type="project" value="UniProtKB-EC"/>
</dbReference>
<keyword evidence="4" id="KW-0566">Pantothenate biosynthesis</keyword>
<dbReference type="EMBL" id="QJJK01000010">
    <property type="protein sequence ID" value="PXW55136.1"/>
    <property type="molecule type" value="Genomic_DNA"/>
</dbReference>
<evidence type="ECO:0000256" key="2">
    <source>
        <dbReference type="ARBA" id="ARBA00011424"/>
    </source>
</evidence>
<comment type="similarity">
    <text evidence="1">Belongs to the PanB family.</text>
</comment>
<dbReference type="Pfam" id="PF02548">
    <property type="entry name" value="Pantoate_transf"/>
    <property type="match status" value="1"/>
</dbReference>
<keyword evidence="5 6" id="KW-0808">Transferase</keyword>
<evidence type="ECO:0000256" key="3">
    <source>
        <dbReference type="ARBA" id="ARBA00012618"/>
    </source>
</evidence>
<evidence type="ECO:0000313" key="7">
    <source>
        <dbReference type="Proteomes" id="UP000248021"/>
    </source>
</evidence>
<gene>
    <name evidence="6" type="ORF">C7450_11075</name>
</gene>
<keyword evidence="7" id="KW-1185">Reference proteome</keyword>
<dbReference type="PANTHER" id="PTHR20881:SF0">
    <property type="entry name" value="3-METHYL-2-OXOBUTANOATE HYDROXYMETHYLTRANSFERASE"/>
    <property type="match status" value="1"/>
</dbReference>
<keyword evidence="6" id="KW-0489">Methyltransferase</keyword>
<dbReference type="Proteomes" id="UP000248021">
    <property type="component" value="Unassembled WGS sequence"/>
</dbReference>
<dbReference type="GO" id="GO:0000287">
    <property type="term" value="F:magnesium ion binding"/>
    <property type="evidence" value="ECO:0007669"/>
    <property type="project" value="TreeGrafter"/>
</dbReference>
<dbReference type="GO" id="GO:0008168">
    <property type="term" value="F:methyltransferase activity"/>
    <property type="evidence" value="ECO:0007669"/>
    <property type="project" value="UniProtKB-KW"/>
</dbReference>
<sequence length="81" mass="8358">MSGRDEAMAEAIRRDVEAIVAAGAFAVVLEGTVEPLARAIATDLGTPVIGTGASPAAQGQILVSEDILGLYGEFTPKFVKR</sequence>
<comment type="subunit">
    <text evidence="2">Homodecamer; pentamer of dimers.</text>
</comment>
<evidence type="ECO:0000256" key="1">
    <source>
        <dbReference type="ARBA" id="ARBA00008676"/>
    </source>
</evidence>
<dbReference type="AlphaFoldDB" id="A0A2V3TZS7"/>
<reference evidence="6 7" key="1">
    <citation type="submission" date="2018-05" db="EMBL/GenBank/DDBJ databases">
        <title>Genomic Encyclopedia of Type Strains, Phase IV (KMG-IV): sequencing the most valuable type-strain genomes for metagenomic binning, comparative biology and taxonomic classification.</title>
        <authorList>
            <person name="Goeker M."/>
        </authorList>
    </citation>
    <scope>NUCLEOTIDE SEQUENCE [LARGE SCALE GENOMIC DNA]</scope>
    <source>
        <strain evidence="6 7">DSM 6462</strain>
    </source>
</reference>
<organism evidence="6 7">
    <name type="scientific">Chelatococcus asaccharovorans</name>
    <dbReference type="NCBI Taxonomy" id="28210"/>
    <lineage>
        <taxon>Bacteria</taxon>
        <taxon>Pseudomonadati</taxon>
        <taxon>Pseudomonadota</taxon>
        <taxon>Alphaproteobacteria</taxon>
        <taxon>Hyphomicrobiales</taxon>
        <taxon>Chelatococcaceae</taxon>
        <taxon>Chelatococcus</taxon>
    </lineage>
</organism>